<accession>A0A286GRP5</accession>
<evidence type="ECO:0000313" key="4">
    <source>
        <dbReference type="Proteomes" id="UP000219621"/>
    </source>
</evidence>
<gene>
    <name evidence="3" type="ORF">SAMN05421508_10724</name>
</gene>
<keyword evidence="2" id="KW-0472">Membrane</keyword>
<organism evidence="3 4">
    <name type="scientific">Caenispirillum bisanense</name>
    <dbReference type="NCBI Taxonomy" id="414052"/>
    <lineage>
        <taxon>Bacteria</taxon>
        <taxon>Pseudomonadati</taxon>
        <taxon>Pseudomonadota</taxon>
        <taxon>Alphaproteobacteria</taxon>
        <taxon>Rhodospirillales</taxon>
        <taxon>Novispirillaceae</taxon>
        <taxon>Caenispirillum</taxon>
    </lineage>
</organism>
<keyword evidence="3" id="KW-0132">Cell division</keyword>
<reference evidence="3 4" key="1">
    <citation type="submission" date="2017-09" db="EMBL/GenBank/DDBJ databases">
        <authorList>
            <person name="Ehlers B."/>
            <person name="Leendertz F.H."/>
        </authorList>
    </citation>
    <scope>NUCLEOTIDE SEQUENCE [LARGE SCALE GENOMIC DNA]</scope>
    <source>
        <strain evidence="3 4">USBA 140</strain>
    </source>
</reference>
<dbReference type="GO" id="GO:0051301">
    <property type="term" value="P:cell division"/>
    <property type="evidence" value="ECO:0007669"/>
    <property type="project" value="UniProtKB-KW"/>
</dbReference>
<keyword evidence="2" id="KW-0812">Transmembrane</keyword>
<protein>
    <submittedName>
        <fullName evidence="3">Cell division and transport-associated protein TolA</fullName>
    </submittedName>
</protein>
<dbReference type="Proteomes" id="UP000219621">
    <property type="component" value="Unassembled WGS sequence"/>
</dbReference>
<evidence type="ECO:0000256" key="2">
    <source>
        <dbReference type="SAM" id="Phobius"/>
    </source>
</evidence>
<dbReference type="EMBL" id="OCNJ01000007">
    <property type="protein sequence ID" value="SOD97614.1"/>
    <property type="molecule type" value="Genomic_DNA"/>
</dbReference>
<evidence type="ECO:0000256" key="1">
    <source>
        <dbReference type="SAM" id="MobiDB-lite"/>
    </source>
</evidence>
<keyword evidence="3" id="KW-0131">Cell cycle</keyword>
<proteinExistence type="predicted"/>
<feature type="compositionally biased region" description="Pro residues" evidence="1">
    <location>
        <begin position="63"/>
        <end position="118"/>
    </location>
</feature>
<dbReference type="Pfam" id="PF13103">
    <property type="entry name" value="TonB_2"/>
    <property type="match status" value="1"/>
</dbReference>
<dbReference type="Gene3D" id="3.30.1150.10">
    <property type="match status" value="1"/>
</dbReference>
<feature type="compositionally biased region" description="Polar residues" evidence="1">
    <location>
        <begin position="236"/>
        <end position="249"/>
    </location>
</feature>
<keyword evidence="2" id="KW-1133">Transmembrane helix</keyword>
<feature type="transmembrane region" description="Helical" evidence="2">
    <location>
        <begin position="18"/>
        <end position="39"/>
    </location>
</feature>
<keyword evidence="4" id="KW-1185">Reference proteome</keyword>
<dbReference type="AlphaFoldDB" id="A0A286GRP5"/>
<dbReference type="PRINTS" id="PR01217">
    <property type="entry name" value="PRICHEXTENSN"/>
</dbReference>
<name>A0A286GRP5_9PROT</name>
<sequence length="357" mass="38394">MLFGGDDPEDDGGLRTGVVLSVVFHAAVVVVGVVGLPFLTREPPEVEQFVMVVNPQIADITAAPPPAPKKADKPTPPPAKVDSPIPKPEPVPEPPKPQPPKPEPPAPEPPKPAPAPKPPEPKKEEPKPKPPEPPKKEEPKPPEPKPPEPKPEAKPEPKPEAKPEPKPEPKKEEPKPKPPEPKKEEAKKPEPPKKDEPKKTAAKEPDPFDSLLKTVEQMKDSPSAAPPKTDPGPARGSTTSKEAASNQVAQAPRISDIATASEREAIRAHVQPHWFLDAGMKGIAQMFAEIRVKVGPDGKVLSAEVVSSAPPGTERQFKAFAESARRAVLKSSPIPIPPGKYDTFKDMILVFRPEDAL</sequence>
<dbReference type="RefSeq" id="WP_097280141.1">
    <property type="nucleotide sequence ID" value="NZ_OCNJ01000007.1"/>
</dbReference>
<feature type="compositionally biased region" description="Basic and acidic residues" evidence="1">
    <location>
        <begin position="119"/>
        <end position="206"/>
    </location>
</feature>
<evidence type="ECO:0000313" key="3">
    <source>
        <dbReference type="EMBL" id="SOD97614.1"/>
    </source>
</evidence>
<dbReference type="OrthoDB" id="7161229at2"/>
<feature type="region of interest" description="Disordered" evidence="1">
    <location>
        <begin position="61"/>
        <end position="256"/>
    </location>
</feature>
<dbReference type="SUPFAM" id="SSF74653">
    <property type="entry name" value="TolA/TonB C-terminal domain"/>
    <property type="match status" value="1"/>
</dbReference>